<dbReference type="VEuPathDB" id="VectorBase:CSON014789"/>
<protein>
    <submittedName>
        <fullName evidence="1">CSON014789 protein</fullName>
    </submittedName>
</protein>
<accession>A0A336LSU8</accession>
<sequence>MILNHIVNHNTILNHCRFHLTFNLPMTLIIIRHVMIWIEFPCKHMSSIIIIDHFLQIQFPNSTDTHMTFLVSITKSFDIPQTLEVVVARDPGYLKFRRNPQERNEKFIKIEIKCKLFLNSTSIKVLSHKISTENSAKNNIGQLCDV</sequence>
<gene>
    <name evidence="1" type="primary">CSON014789</name>
</gene>
<name>A0A336LSU8_CULSO</name>
<dbReference type="EMBL" id="UFQT01000086">
    <property type="protein sequence ID" value="SSX19497.1"/>
    <property type="molecule type" value="Genomic_DNA"/>
</dbReference>
<proteinExistence type="predicted"/>
<dbReference type="AlphaFoldDB" id="A0A336LSU8"/>
<organism evidence="1">
    <name type="scientific">Culicoides sonorensis</name>
    <name type="common">Biting midge</name>
    <dbReference type="NCBI Taxonomy" id="179676"/>
    <lineage>
        <taxon>Eukaryota</taxon>
        <taxon>Metazoa</taxon>
        <taxon>Ecdysozoa</taxon>
        <taxon>Arthropoda</taxon>
        <taxon>Hexapoda</taxon>
        <taxon>Insecta</taxon>
        <taxon>Pterygota</taxon>
        <taxon>Neoptera</taxon>
        <taxon>Endopterygota</taxon>
        <taxon>Diptera</taxon>
        <taxon>Nematocera</taxon>
        <taxon>Chironomoidea</taxon>
        <taxon>Ceratopogonidae</taxon>
        <taxon>Ceratopogoninae</taxon>
        <taxon>Culicoides</taxon>
        <taxon>Monoculicoides</taxon>
    </lineage>
</organism>
<reference evidence="1" key="1">
    <citation type="submission" date="2018-07" db="EMBL/GenBank/DDBJ databases">
        <authorList>
            <person name="Quirk P.G."/>
            <person name="Krulwich T.A."/>
        </authorList>
    </citation>
    <scope>NUCLEOTIDE SEQUENCE</scope>
</reference>
<evidence type="ECO:0000313" key="1">
    <source>
        <dbReference type="EMBL" id="SSX19497.1"/>
    </source>
</evidence>